<evidence type="ECO:0000259" key="5">
    <source>
        <dbReference type="PROSITE" id="PS50089"/>
    </source>
</evidence>
<sequence>MTMTESIPQLLNVLIRENTRAGYYLELFLSSNESDNLDLITCPICREAYFEPILTECGHNFCHSCIQAMIDCNPPFGYKVNRATAKGKCPIDRQPISVIFRRNLELEKNMLCMKVKCPLYTHGCEWTGSLLMLETHLISDCLNVKVKSENSDFVERGSLKKDCV</sequence>
<evidence type="ECO:0000256" key="1">
    <source>
        <dbReference type="ARBA" id="ARBA00022723"/>
    </source>
</evidence>
<organism evidence="6 7">
    <name type="scientific">Oopsacas minuta</name>
    <dbReference type="NCBI Taxonomy" id="111878"/>
    <lineage>
        <taxon>Eukaryota</taxon>
        <taxon>Metazoa</taxon>
        <taxon>Porifera</taxon>
        <taxon>Hexactinellida</taxon>
        <taxon>Hexasterophora</taxon>
        <taxon>Lyssacinosida</taxon>
        <taxon>Leucopsacidae</taxon>
        <taxon>Oopsacas</taxon>
    </lineage>
</organism>
<dbReference type="SMART" id="SM00184">
    <property type="entry name" value="RING"/>
    <property type="match status" value="1"/>
</dbReference>
<keyword evidence="1" id="KW-0479">Metal-binding</keyword>
<evidence type="ECO:0000313" key="6">
    <source>
        <dbReference type="EMBL" id="KAI6660432.1"/>
    </source>
</evidence>
<protein>
    <recommendedName>
        <fullName evidence="5">RING-type domain-containing protein</fullName>
    </recommendedName>
</protein>
<dbReference type="Gene3D" id="3.30.40.10">
    <property type="entry name" value="Zinc/RING finger domain, C3HC4 (zinc finger)"/>
    <property type="match status" value="1"/>
</dbReference>
<comment type="caution">
    <text evidence="6">The sequence shown here is derived from an EMBL/GenBank/DDBJ whole genome shotgun (WGS) entry which is preliminary data.</text>
</comment>
<dbReference type="InterPro" id="IPR001841">
    <property type="entry name" value="Znf_RING"/>
</dbReference>
<dbReference type="PROSITE" id="PS00518">
    <property type="entry name" value="ZF_RING_1"/>
    <property type="match status" value="1"/>
</dbReference>
<dbReference type="InterPro" id="IPR017907">
    <property type="entry name" value="Znf_RING_CS"/>
</dbReference>
<name>A0AAV7KGL6_9METZ</name>
<accession>A0AAV7KGL6</accession>
<dbReference type="AlphaFoldDB" id="A0AAV7KGL6"/>
<evidence type="ECO:0000256" key="3">
    <source>
        <dbReference type="ARBA" id="ARBA00022833"/>
    </source>
</evidence>
<dbReference type="Pfam" id="PF13445">
    <property type="entry name" value="zf-RING_UBOX"/>
    <property type="match status" value="1"/>
</dbReference>
<dbReference type="SUPFAM" id="SSF57850">
    <property type="entry name" value="RING/U-box"/>
    <property type="match status" value="1"/>
</dbReference>
<keyword evidence="7" id="KW-1185">Reference proteome</keyword>
<evidence type="ECO:0000313" key="7">
    <source>
        <dbReference type="Proteomes" id="UP001165289"/>
    </source>
</evidence>
<dbReference type="Proteomes" id="UP001165289">
    <property type="component" value="Unassembled WGS sequence"/>
</dbReference>
<evidence type="ECO:0000256" key="4">
    <source>
        <dbReference type="PROSITE-ProRule" id="PRU00175"/>
    </source>
</evidence>
<dbReference type="PANTHER" id="PTHR10131">
    <property type="entry name" value="TNF RECEPTOR ASSOCIATED FACTOR"/>
    <property type="match status" value="1"/>
</dbReference>
<reference evidence="6 7" key="1">
    <citation type="journal article" date="2023" name="BMC Biol.">
        <title>The compact genome of the sponge Oopsacas minuta (Hexactinellida) is lacking key metazoan core genes.</title>
        <authorList>
            <person name="Santini S."/>
            <person name="Schenkelaars Q."/>
            <person name="Jourda C."/>
            <person name="Duchesne M."/>
            <person name="Belahbib H."/>
            <person name="Rocher C."/>
            <person name="Selva M."/>
            <person name="Riesgo A."/>
            <person name="Vervoort M."/>
            <person name="Leys S.P."/>
            <person name="Kodjabachian L."/>
            <person name="Le Bivic A."/>
            <person name="Borchiellini C."/>
            <person name="Claverie J.M."/>
            <person name="Renard E."/>
        </authorList>
    </citation>
    <scope>NUCLEOTIDE SEQUENCE [LARGE SCALE GENOMIC DNA]</scope>
    <source>
        <strain evidence="6">SPO-2</strain>
    </source>
</reference>
<keyword evidence="2 4" id="KW-0863">Zinc-finger</keyword>
<dbReference type="EMBL" id="JAKMXF010000033">
    <property type="protein sequence ID" value="KAI6660432.1"/>
    <property type="molecule type" value="Genomic_DNA"/>
</dbReference>
<feature type="domain" description="RING-type" evidence="5">
    <location>
        <begin position="42"/>
        <end position="93"/>
    </location>
</feature>
<gene>
    <name evidence="6" type="ORF">LOD99_14018</name>
</gene>
<keyword evidence="3" id="KW-0862">Zinc</keyword>
<dbReference type="PROSITE" id="PS50089">
    <property type="entry name" value="ZF_RING_2"/>
    <property type="match status" value="1"/>
</dbReference>
<dbReference type="InterPro" id="IPR027370">
    <property type="entry name" value="Znf-RING_euk"/>
</dbReference>
<dbReference type="GO" id="GO:0008270">
    <property type="term" value="F:zinc ion binding"/>
    <property type="evidence" value="ECO:0007669"/>
    <property type="project" value="UniProtKB-KW"/>
</dbReference>
<proteinExistence type="predicted"/>
<dbReference type="PANTHER" id="PTHR10131:SF94">
    <property type="entry name" value="TNF RECEPTOR-ASSOCIATED FACTOR 4"/>
    <property type="match status" value="1"/>
</dbReference>
<dbReference type="InterPro" id="IPR013083">
    <property type="entry name" value="Znf_RING/FYVE/PHD"/>
</dbReference>
<evidence type="ECO:0000256" key="2">
    <source>
        <dbReference type="ARBA" id="ARBA00022771"/>
    </source>
</evidence>